<reference evidence="2 3" key="1">
    <citation type="submission" date="2019-03" db="EMBL/GenBank/DDBJ databases">
        <title>Single cell metagenomics reveals metabolic interactions within the superorganism composed of flagellate Streblomastix strix and complex community of Bacteroidetes bacteria on its surface.</title>
        <authorList>
            <person name="Treitli S.C."/>
            <person name="Kolisko M."/>
            <person name="Husnik F."/>
            <person name="Keeling P."/>
            <person name="Hampl V."/>
        </authorList>
    </citation>
    <scope>NUCLEOTIDE SEQUENCE [LARGE SCALE GENOMIC DNA]</scope>
    <source>
        <strain evidence="2">ST1C</strain>
    </source>
</reference>
<sequence>MNNERASISRTITGGAESWGGKREQQHQDLNPMFLVPKSDGRFRKILNCQKINSIFQTDSFQNVRNGRITPKIGKWGLRHDSRYKECVSLHQSFSSFKAISEFQVSEQEFLLQGPPIRLEEKLKIQHMHHGSEHDIRMKKTDQFETEEMDIDDIQPRDDKSQGSSFAEWRNKLLMFPIPRYFALDEHNEQFQKQSSHKRRMDSASQVQQAYSWKLINYPSLCQEESIEVFNRDDIRYCNNYRCERIWLGLHIIEIKFGDIRCGRMEQRLAPYIQLLTRACNCPTNSKNLERKVSLMGNTFNFAENRQFHDRILQPQNGNCFQINTSGQTNTQISERYGYYSNDSSYTKGAESDSRLAQQRILGERFQNQTRNTLTNSPINEHISYARCLHQQNIEKARQILLNINEQKSCCKKLSKNFMDERRCPTPLTKWNDTKSNMESQEKQCNKNSDSILMVPILILKDAMQKFLSNSTGTFRISSGEREEHGTRTKTATKSNRNRFDKYLNGERIFRELTGGAGLNENTIKELIVSMNKETQGNRRAAQLKTRGGPELKE</sequence>
<proteinExistence type="predicted"/>
<organism evidence="2 3">
    <name type="scientific">Streblomastix strix</name>
    <dbReference type="NCBI Taxonomy" id="222440"/>
    <lineage>
        <taxon>Eukaryota</taxon>
        <taxon>Metamonada</taxon>
        <taxon>Preaxostyla</taxon>
        <taxon>Oxymonadida</taxon>
        <taxon>Streblomastigidae</taxon>
        <taxon>Streblomastix</taxon>
    </lineage>
</organism>
<evidence type="ECO:0000313" key="3">
    <source>
        <dbReference type="Proteomes" id="UP000324800"/>
    </source>
</evidence>
<dbReference type="EMBL" id="SNRW01006007">
    <property type="protein sequence ID" value="KAA6383917.1"/>
    <property type="molecule type" value="Genomic_DNA"/>
</dbReference>
<protein>
    <submittedName>
        <fullName evidence="2">Uncharacterized protein</fullName>
    </submittedName>
</protein>
<dbReference type="AlphaFoldDB" id="A0A5J4VMP9"/>
<gene>
    <name evidence="2" type="ORF">EZS28_020556</name>
</gene>
<feature type="region of interest" description="Disordered" evidence="1">
    <location>
        <begin position="1"/>
        <end position="28"/>
    </location>
</feature>
<dbReference type="Proteomes" id="UP000324800">
    <property type="component" value="Unassembled WGS sequence"/>
</dbReference>
<comment type="caution">
    <text evidence="2">The sequence shown here is derived from an EMBL/GenBank/DDBJ whole genome shotgun (WGS) entry which is preliminary data.</text>
</comment>
<evidence type="ECO:0000313" key="2">
    <source>
        <dbReference type="EMBL" id="KAA6383917.1"/>
    </source>
</evidence>
<feature type="compositionally biased region" description="Polar residues" evidence="1">
    <location>
        <begin position="1"/>
        <end position="12"/>
    </location>
</feature>
<accession>A0A5J4VMP9</accession>
<evidence type="ECO:0000256" key="1">
    <source>
        <dbReference type="SAM" id="MobiDB-lite"/>
    </source>
</evidence>
<name>A0A5J4VMP9_9EUKA</name>